<dbReference type="PROSITE" id="PS51257">
    <property type="entry name" value="PROKAR_LIPOPROTEIN"/>
    <property type="match status" value="1"/>
</dbReference>
<evidence type="ECO:0000313" key="4">
    <source>
        <dbReference type="Proteomes" id="UP001223586"/>
    </source>
</evidence>
<dbReference type="PANTHER" id="PTHR30619">
    <property type="entry name" value="DNA INTERNALIZATION/COMPETENCE PROTEIN COMEC/REC2"/>
    <property type="match status" value="1"/>
</dbReference>
<dbReference type="EMBL" id="JAUSTT010000009">
    <property type="protein sequence ID" value="MDQ0175960.1"/>
    <property type="molecule type" value="Genomic_DNA"/>
</dbReference>
<feature type="signal peptide" evidence="1">
    <location>
        <begin position="1"/>
        <end position="23"/>
    </location>
</feature>
<dbReference type="RefSeq" id="WP_307228716.1">
    <property type="nucleotide sequence ID" value="NZ_JAUSTT010000009.1"/>
</dbReference>
<feature type="domain" description="Metallo-beta-lactamase" evidence="2">
    <location>
        <begin position="59"/>
        <end position="154"/>
    </location>
</feature>
<keyword evidence="4" id="KW-1185">Reference proteome</keyword>
<protein>
    <submittedName>
        <fullName evidence="3">Beta-lactamase superfamily II metal-dependent hydrolase</fullName>
    </submittedName>
</protein>
<proteinExistence type="predicted"/>
<dbReference type="PANTHER" id="PTHR30619:SF7">
    <property type="entry name" value="BETA-LACTAMASE DOMAIN PROTEIN"/>
    <property type="match status" value="1"/>
</dbReference>
<dbReference type="SUPFAM" id="SSF56281">
    <property type="entry name" value="Metallo-hydrolase/oxidoreductase"/>
    <property type="match status" value="1"/>
</dbReference>
<dbReference type="InterPro" id="IPR052159">
    <property type="entry name" value="Competence_DNA_uptake"/>
</dbReference>
<organism evidence="3 4">
    <name type="scientific">Bacillus chungangensis</name>
    <dbReference type="NCBI Taxonomy" id="587633"/>
    <lineage>
        <taxon>Bacteria</taxon>
        <taxon>Bacillati</taxon>
        <taxon>Bacillota</taxon>
        <taxon>Bacilli</taxon>
        <taxon>Bacillales</taxon>
        <taxon>Bacillaceae</taxon>
        <taxon>Bacillus</taxon>
    </lineage>
</organism>
<keyword evidence="3" id="KW-0378">Hydrolase</keyword>
<dbReference type="GO" id="GO:0016787">
    <property type="term" value="F:hydrolase activity"/>
    <property type="evidence" value="ECO:0007669"/>
    <property type="project" value="UniProtKB-KW"/>
</dbReference>
<dbReference type="InterPro" id="IPR035681">
    <property type="entry name" value="ComA-like_MBL"/>
</dbReference>
<accession>A0ABT9WRN5</accession>
<dbReference type="Pfam" id="PF00753">
    <property type="entry name" value="Lactamase_B"/>
    <property type="match status" value="1"/>
</dbReference>
<evidence type="ECO:0000313" key="3">
    <source>
        <dbReference type="EMBL" id="MDQ0175960.1"/>
    </source>
</evidence>
<dbReference type="CDD" id="cd07731">
    <property type="entry name" value="ComA-like_MBL-fold"/>
    <property type="match status" value="1"/>
</dbReference>
<name>A0ABT9WRN5_9BACI</name>
<evidence type="ECO:0000259" key="2">
    <source>
        <dbReference type="Pfam" id="PF00753"/>
    </source>
</evidence>
<dbReference type="Gene3D" id="3.60.15.10">
    <property type="entry name" value="Ribonuclease Z/Hydroxyacylglutathione hydrolase-like"/>
    <property type="match status" value="1"/>
</dbReference>
<dbReference type="InterPro" id="IPR036866">
    <property type="entry name" value="RibonucZ/Hydroxyglut_hydro"/>
</dbReference>
<dbReference type="Proteomes" id="UP001223586">
    <property type="component" value="Unassembled WGS sequence"/>
</dbReference>
<dbReference type="InterPro" id="IPR001279">
    <property type="entry name" value="Metallo-B-lactamas"/>
</dbReference>
<evidence type="ECO:0000256" key="1">
    <source>
        <dbReference type="SAM" id="SignalP"/>
    </source>
</evidence>
<sequence>MTRRLLSLFIAFTIFLLVGCDGAIDTSSVQDEKQTNESEKQVEEKADINLESLKVHYIDVGQADATLFEFQHKGENFNLLIDTGNFNSSNALDYLLDHGVDHIDAVMITHPHADHVGQLDKIIENITVDEVWMSGYTITSQTFERAMEAALNSNATYHEPRVGEVYDVGPLAIEILNPAKIEGSIHENCLAVRLTYGDVAFIVPAKAINMGIRIKEEVFF</sequence>
<comment type="caution">
    <text evidence="3">The sequence shown here is derived from an EMBL/GenBank/DDBJ whole genome shotgun (WGS) entry which is preliminary data.</text>
</comment>
<keyword evidence="1" id="KW-0732">Signal</keyword>
<reference evidence="3 4" key="1">
    <citation type="submission" date="2023-07" db="EMBL/GenBank/DDBJ databases">
        <title>Genomic Encyclopedia of Type Strains, Phase IV (KMG-IV): sequencing the most valuable type-strain genomes for metagenomic binning, comparative biology and taxonomic classification.</title>
        <authorList>
            <person name="Goeker M."/>
        </authorList>
    </citation>
    <scope>NUCLEOTIDE SEQUENCE [LARGE SCALE GENOMIC DNA]</scope>
    <source>
        <strain evidence="3 4">DSM 23837</strain>
    </source>
</reference>
<gene>
    <name evidence="3" type="ORF">J2S08_001796</name>
</gene>
<feature type="chain" id="PRO_5046784630" evidence="1">
    <location>
        <begin position="24"/>
        <end position="220"/>
    </location>
</feature>